<dbReference type="InterPro" id="IPR006076">
    <property type="entry name" value="FAD-dep_OxRdtase"/>
</dbReference>
<dbReference type="PANTHER" id="PTHR43104:SF2">
    <property type="entry name" value="L-2-HYDROXYGLUTARATE DEHYDROGENASE, MITOCHONDRIAL"/>
    <property type="match status" value="1"/>
</dbReference>
<dbReference type="Gene3D" id="3.30.9.10">
    <property type="entry name" value="D-Amino Acid Oxidase, subunit A, domain 2"/>
    <property type="match status" value="2"/>
</dbReference>
<accession>A0A016S584</accession>
<dbReference type="STRING" id="53326.A0A016S584"/>
<dbReference type="EMBL" id="JARK01001626">
    <property type="protein sequence ID" value="EYB85803.1"/>
    <property type="molecule type" value="Genomic_DNA"/>
</dbReference>
<reference evidence="11" key="1">
    <citation type="journal article" date="2015" name="Nat. Genet.">
        <title>The genome and transcriptome of the zoonotic hookworm Ancylostoma ceylanicum identify infection-specific gene families.</title>
        <authorList>
            <person name="Schwarz E.M."/>
            <person name="Hu Y."/>
            <person name="Antoshechkin I."/>
            <person name="Miller M.M."/>
            <person name="Sternberg P.W."/>
            <person name="Aroian R.V."/>
        </authorList>
    </citation>
    <scope>NUCLEOTIDE SEQUENCE</scope>
    <source>
        <strain evidence="11">HY135</strain>
    </source>
</reference>
<evidence type="ECO:0000256" key="7">
    <source>
        <dbReference type="ARBA" id="ARBA00038878"/>
    </source>
</evidence>
<evidence type="ECO:0000313" key="11">
    <source>
        <dbReference type="Proteomes" id="UP000024635"/>
    </source>
</evidence>
<comment type="caution">
    <text evidence="10">The sequence shown here is derived from an EMBL/GenBank/DDBJ whole genome shotgun (WGS) entry which is preliminary data.</text>
</comment>
<keyword evidence="11" id="KW-1185">Reference proteome</keyword>
<evidence type="ECO:0000256" key="1">
    <source>
        <dbReference type="ARBA" id="ARBA00001974"/>
    </source>
</evidence>
<sequence length="943" mass="105441">MRSCRIRDMSLPCVLARSTHRLLLGHGIRCVSNAPSGSGTGKSSESAFRAAAAAPLSYSEYRSAPWATDVTPFSFPPQFDIVVVGGGIVGSATARQLKIEHPEMSICMVEKESKLAPHQSGNNSGVIHAGIYYTPGSLKAKLCVEGMDLAYKFFAEHNFPHKKTGKLIVAVEPEEIPRLDALFERALKNGCKDIKMIDGSQIKEYEPYCKGLKALWSPHTGIVDWGEVAKAFAADFQKRGGTVYTNYPVKDITQSTHPMFPISVHSDWKSSRILTKYLVTCAGLHSDRVAQLTGCDPAPKIVPFRGEYLLLKPEKRHIVKTNIYPVPDPRFPFLGVHFTPRMNGDVWLGPNAVLAYKREGYSYFSISPTDLFESLTYSGMRKLVGKYFTYGMKELYRGIFIGAQVKQLQRFVPELKRSDVTRGYSGVRAQAMDPEGNLVDDFVFDSGHGPVNEYSITSWIHMMPHFFSCVSEYSTFEMHHLLVQHQVWRSQKWWRKKIRGLSLSCALSRSTHRLLVSHGLRCVSNAPPGYDFPPQFDMVVVGGGIVGSAVARQLKMEHPEMKICQVEKEGKLAPHQSGNNSGVIHAGIYYTPGTLKAKLCVEGNDLAYKFFAENNFPHKKSGKLIVAVEPHEIPRLDNLYERAQKNGCKDVKMIEGSQIKEYEPYCKGLKALWSPHTGIVEWGEVAKALSADFEKKGGTVYVNYPVKNITASTHPMFPISIHSDWRNTRILTKYLVTCCGLHSDRVAQLTGCNPAPKIIPFRGEYLLLRPEKKHIVKTNIYPVPDPRLPFLGVHFTPRMNGDVWLGPNAVLAYKREGYSYFSVSPSDLYDSLMYSGMRKLIFKYFAFGMKELYRGVFIGAQVKQLQRFVPELRRRDVTRGPAGVRAQAMDPQGNLVDDFVFDSGTGPLSKRVLHVRNAPSPGATSSLAIAKMVAKEVKSRFSL</sequence>
<evidence type="ECO:0000256" key="2">
    <source>
        <dbReference type="ARBA" id="ARBA00022630"/>
    </source>
</evidence>
<dbReference type="NCBIfam" id="NF008726">
    <property type="entry name" value="PRK11728.1"/>
    <property type="match status" value="2"/>
</dbReference>
<dbReference type="AlphaFoldDB" id="A0A016S584"/>
<dbReference type="OrthoDB" id="498204at2759"/>
<keyword evidence="3" id="KW-0274">FAD</keyword>
<evidence type="ECO:0000256" key="6">
    <source>
        <dbReference type="ARBA" id="ARBA00037941"/>
    </source>
</evidence>
<evidence type="ECO:0000256" key="4">
    <source>
        <dbReference type="ARBA" id="ARBA00023002"/>
    </source>
</evidence>
<dbReference type="InterPro" id="IPR036188">
    <property type="entry name" value="FAD/NAD-bd_sf"/>
</dbReference>
<feature type="domain" description="FAD dependent oxidoreductase" evidence="9">
    <location>
        <begin position="80"/>
        <end position="446"/>
    </location>
</feature>
<dbReference type="Proteomes" id="UP000024635">
    <property type="component" value="Unassembled WGS sequence"/>
</dbReference>
<proteinExistence type="inferred from homology"/>
<evidence type="ECO:0000256" key="3">
    <source>
        <dbReference type="ARBA" id="ARBA00022827"/>
    </source>
</evidence>
<feature type="domain" description="FAD dependent oxidoreductase" evidence="9">
    <location>
        <begin position="537"/>
        <end position="935"/>
    </location>
</feature>
<comment type="cofactor">
    <cofactor evidence="1">
        <name>FAD</name>
        <dbReference type="ChEBI" id="CHEBI:57692"/>
    </cofactor>
</comment>
<dbReference type="Pfam" id="PF01266">
    <property type="entry name" value="DAO"/>
    <property type="match status" value="2"/>
</dbReference>
<dbReference type="EC" id="1.1.99.2" evidence="7"/>
<dbReference type="SUPFAM" id="SSF51905">
    <property type="entry name" value="FAD/NAD(P)-binding domain"/>
    <property type="match status" value="2"/>
</dbReference>
<dbReference type="GO" id="GO:0047545">
    <property type="term" value="F:(S)-2-hydroxyglutarate dehydrogenase activity"/>
    <property type="evidence" value="ECO:0007669"/>
    <property type="project" value="UniProtKB-EC"/>
</dbReference>
<dbReference type="Gene3D" id="3.50.50.60">
    <property type="entry name" value="FAD/NAD(P)-binding domain"/>
    <property type="match status" value="2"/>
</dbReference>
<comment type="similarity">
    <text evidence="6">Belongs to the L2HGDH family.</text>
</comment>
<evidence type="ECO:0000259" key="9">
    <source>
        <dbReference type="Pfam" id="PF01266"/>
    </source>
</evidence>
<protein>
    <recommendedName>
        <fullName evidence="8">L-2-hydroxyglutarate dehydrogenase, mitochondrial</fullName>
        <ecNumber evidence="7">1.1.99.2</ecNumber>
    </recommendedName>
</protein>
<name>A0A016S584_9BILA</name>
<evidence type="ECO:0000313" key="10">
    <source>
        <dbReference type="EMBL" id="EYB85803.1"/>
    </source>
</evidence>
<gene>
    <name evidence="10" type="primary">Acey_s0290.g1530</name>
    <name evidence="10" type="ORF">Y032_0290g1530</name>
</gene>
<organism evidence="10 11">
    <name type="scientific">Ancylostoma ceylanicum</name>
    <dbReference type="NCBI Taxonomy" id="53326"/>
    <lineage>
        <taxon>Eukaryota</taxon>
        <taxon>Metazoa</taxon>
        <taxon>Ecdysozoa</taxon>
        <taxon>Nematoda</taxon>
        <taxon>Chromadorea</taxon>
        <taxon>Rhabditida</taxon>
        <taxon>Rhabditina</taxon>
        <taxon>Rhabditomorpha</taxon>
        <taxon>Strongyloidea</taxon>
        <taxon>Ancylostomatidae</taxon>
        <taxon>Ancylostomatinae</taxon>
        <taxon>Ancylostoma</taxon>
    </lineage>
</organism>
<dbReference type="PANTHER" id="PTHR43104">
    <property type="entry name" value="L-2-HYDROXYGLUTARATE DEHYDROGENASE, MITOCHONDRIAL"/>
    <property type="match status" value="1"/>
</dbReference>
<evidence type="ECO:0000256" key="8">
    <source>
        <dbReference type="ARBA" id="ARBA00041137"/>
    </source>
</evidence>
<comment type="catalytic activity">
    <reaction evidence="5">
        <text>(S)-2-hydroxyglutarate + A = 2-oxoglutarate + AH2</text>
        <dbReference type="Rhea" id="RHEA:21252"/>
        <dbReference type="ChEBI" id="CHEBI:13193"/>
        <dbReference type="ChEBI" id="CHEBI:16782"/>
        <dbReference type="ChEBI" id="CHEBI:16810"/>
        <dbReference type="ChEBI" id="CHEBI:17499"/>
        <dbReference type="EC" id="1.1.99.2"/>
    </reaction>
</comment>
<keyword evidence="4" id="KW-0560">Oxidoreductase</keyword>
<keyword evidence="2" id="KW-0285">Flavoprotein</keyword>
<evidence type="ECO:0000256" key="5">
    <source>
        <dbReference type="ARBA" id="ARBA00036066"/>
    </source>
</evidence>